<keyword evidence="3" id="KW-0804">Transcription</keyword>
<dbReference type="AlphaFoldDB" id="A0A4Z0C020"/>
<feature type="domain" description="HTH araC/xylS-type" evidence="4">
    <location>
        <begin position="141"/>
        <end position="238"/>
    </location>
</feature>
<proteinExistence type="predicted"/>
<evidence type="ECO:0000313" key="6">
    <source>
        <dbReference type="Proteomes" id="UP000297564"/>
    </source>
</evidence>
<dbReference type="InterPro" id="IPR018060">
    <property type="entry name" value="HTH_AraC"/>
</dbReference>
<dbReference type="PROSITE" id="PS01124">
    <property type="entry name" value="HTH_ARAC_FAMILY_2"/>
    <property type="match status" value="1"/>
</dbReference>
<sequence length="245" mass="26289">MARGNRLTMAPDRALYVGELAATGLHRHAAVALLVGLSGRFAVHLAHGRVEHCRSVLVDIGVEHVFDPCGEQVALVYMEPDAPEVQCLRPLLAREGGVLFDVAIPVGACSPMEGRLRAFDLPQLLRLPVETAAAGLDPRVARSLQALRRVGDQPWARGGLAQAVGLSPSRFNHLFREEAGVSFRSYRIWCQVRAAMTGAGPLMSLTDAALQGAFADSSHFSRTFRATFGMTPSSVLQGVAREVVG</sequence>
<organism evidence="5 6">
    <name type="scientific">Ramlibacter rhizophilus</name>
    <dbReference type="NCBI Taxonomy" id="1781167"/>
    <lineage>
        <taxon>Bacteria</taxon>
        <taxon>Pseudomonadati</taxon>
        <taxon>Pseudomonadota</taxon>
        <taxon>Betaproteobacteria</taxon>
        <taxon>Burkholderiales</taxon>
        <taxon>Comamonadaceae</taxon>
        <taxon>Ramlibacter</taxon>
    </lineage>
</organism>
<dbReference type="GO" id="GO:0003700">
    <property type="term" value="F:DNA-binding transcription factor activity"/>
    <property type="evidence" value="ECO:0007669"/>
    <property type="project" value="InterPro"/>
</dbReference>
<keyword evidence="2" id="KW-0238">DNA-binding</keyword>
<dbReference type="SMART" id="SM00342">
    <property type="entry name" value="HTH_ARAC"/>
    <property type="match status" value="1"/>
</dbReference>
<dbReference type="InterPro" id="IPR050204">
    <property type="entry name" value="AraC_XylS_family_regulators"/>
</dbReference>
<dbReference type="PROSITE" id="PS00041">
    <property type="entry name" value="HTH_ARAC_FAMILY_1"/>
    <property type="match status" value="1"/>
</dbReference>
<name>A0A4Z0C020_9BURK</name>
<keyword evidence="1" id="KW-0805">Transcription regulation</keyword>
<evidence type="ECO:0000256" key="2">
    <source>
        <dbReference type="ARBA" id="ARBA00023125"/>
    </source>
</evidence>
<reference evidence="5 6" key="1">
    <citation type="submission" date="2019-03" db="EMBL/GenBank/DDBJ databases">
        <title>Ramlibacter rhizophilus CCTCC AB2015357, whole genome shotgun sequence.</title>
        <authorList>
            <person name="Zhang X."/>
            <person name="Feng G."/>
            <person name="Zhu H."/>
        </authorList>
    </citation>
    <scope>NUCLEOTIDE SEQUENCE [LARGE SCALE GENOMIC DNA]</scope>
    <source>
        <strain evidence="5 6">CCTCC AB2015357</strain>
    </source>
</reference>
<dbReference type="GO" id="GO:0043565">
    <property type="term" value="F:sequence-specific DNA binding"/>
    <property type="evidence" value="ECO:0007669"/>
    <property type="project" value="InterPro"/>
</dbReference>
<accession>A0A4Z0C020</accession>
<dbReference type="RefSeq" id="WP_135283433.1">
    <property type="nucleotide sequence ID" value="NZ_SMLL01000001.1"/>
</dbReference>
<dbReference type="Proteomes" id="UP000297564">
    <property type="component" value="Unassembled WGS sequence"/>
</dbReference>
<protein>
    <submittedName>
        <fullName evidence="5">AraC family transcriptional regulator</fullName>
    </submittedName>
</protein>
<gene>
    <name evidence="5" type="ORF">EZ242_02035</name>
</gene>
<evidence type="ECO:0000256" key="1">
    <source>
        <dbReference type="ARBA" id="ARBA00023015"/>
    </source>
</evidence>
<dbReference type="EMBL" id="SMLL01000001">
    <property type="protein sequence ID" value="TFZ04551.1"/>
    <property type="molecule type" value="Genomic_DNA"/>
</dbReference>
<dbReference type="Gene3D" id="1.10.10.60">
    <property type="entry name" value="Homeodomain-like"/>
    <property type="match status" value="2"/>
</dbReference>
<dbReference type="SUPFAM" id="SSF46689">
    <property type="entry name" value="Homeodomain-like"/>
    <property type="match status" value="2"/>
</dbReference>
<dbReference type="Pfam" id="PF12833">
    <property type="entry name" value="HTH_18"/>
    <property type="match status" value="1"/>
</dbReference>
<evidence type="ECO:0000259" key="4">
    <source>
        <dbReference type="PROSITE" id="PS01124"/>
    </source>
</evidence>
<dbReference type="InterPro" id="IPR018062">
    <property type="entry name" value="HTH_AraC-typ_CS"/>
</dbReference>
<comment type="caution">
    <text evidence="5">The sequence shown here is derived from an EMBL/GenBank/DDBJ whole genome shotgun (WGS) entry which is preliminary data.</text>
</comment>
<evidence type="ECO:0000256" key="3">
    <source>
        <dbReference type="ARBA" id="ARBA00023163"/>
    </source>
</evidence>
<evidence type="ECO:0000313" key="5">
    <source>
        <dbReference type="EMBL" id="TFZ04551.1"/>
    </source>
</evidence>
<dbReference type="InterPro" id="IPR009057">
    <property type="entry name" value="Homeodomain-like_sf"/>
</dbReference>
<dbReference type="OrthoDB" id="5295226at2"/>
<keyword evidence="6" id="KW-1185">Reference proteome</keyword>
<dbReference type="PANTHER" id="PTHR46796">
    <property type="entry name" value="HTH-TYPE TRANSCRIPTIONAL ACTIVATOR RHAS-RELATED"/>
    <property type="match status" value="1"/>
</dbReference>